<dbReference type="Pfam" id="PF01645">
    <property type="entry name" value="Glu_synthase"/>
    <property type="match status" value="1"/>
</dbReference>
<feature type="transmembrane region" description="Helical" evidence="3">
    <location>
        <begin position="5"/>
        <end position="22"/>
    </location>
</feature>
<evidence type="ECO:0000313" key="5">
    <source>
        <dbReference type="EMBL" id="WMN11036.1"/>
    </source>
</evidence>
<dbReference type="PIRSF" id="PIRSF006429">
    <property type="entry name" value="GOGAT_lg_2"/>
    <property type="match status" value="1"/>
</dbReference>
<dbReference type="CDD" id="cd02808">
    <property type="entry name" value="GltS_FMN"/>
    <property type="match status" value="1"/>
</dbReference>
<evidence type="ECO:0000256" key="1">
    <source>
        <dbReference type="ARBA" id="ARBA00009716"/>
    </source>
</evidence>
<dbReference type="InterPro" id="IPR024188">
    <property type="entry name" value="GltB"/>
</dbReference>
<evidence type="ECO:0000256" key="3">
    <source>
        <dbReference type="SAM" id="Phobius"/>
    </source>
</evidence>
<comment type="similarity">
    <text evidence="1 2">Belongs to the glutamate synthase family.</text>
</comment>
<dbReference type="EMBL" id="CP129971">
    <property type="protein sequence ID" value="WMN11036.1"/>
    <property type="molecule type" value="Genomic_DNA"/>
</dbReference>
<proteinExistence type="inferred from homology"/>
<dbReference type="PIRSF" id="PIRSF500060">
    <property type="entry name" value="UCP500060"/>
    <property type="match status" value="1"/>
</dbReference>
<dbReference type="InterPro" id="IPR002932">
    <property type="entry name" value="Glu_synthdom"/>
</dbReference>
<dbReference type="AlphaFoldDB" id="A0AA51NCG3"/>
<dbReference type="Proteomes" id="UP001230496">
    <property type="component" value="Chromosome"/>
</dbReference>
<feature type="transmembrane region" description="Helical" evidence="3">
    <location>
        <begin position="28"/>
        <end position="45"/>
    </location>
</feature>
<keyword evidence="3" id="KW-0812">Transmembrane</keyword>
<dbReference type="KEGG" id="msaa:QYS49_36965"/>
<organism evidence="5 6">
    <name type="scientific">Marivirga salinarum</name>
    <dbReference type="NCBI Taxonomy" id="3059078"/>
    <lineage>
        <taxon>Bacteria</taxon>
        <taxon>Pseudomonadati</taxon>
        <taxon>Bacteroidota</taxon>
        <taxon>Cytophagia</taxon>
        <taxon>Cytophagales</taxon>
        <taxon>Marivirgaceae</taxon>
        <taxon>Marivirga</taxon>
    </lineage>
</organism>
<keyword evidence="3" id="KW-0472">Membrane</keyword>
<evidence type="ECO:0000313" key="6">
    <source>
        <dbReference type="Proteomes" id="UP001230496"/>
    </source>
</evidence>
<dbReference type="RefSeq" id="WP_308347755.1">
    <property type="nucleotide sequence ID" value="NZ_CP129971.1"/>
</dbReference>
<feature type="domain" description="Glutamate synthase" evidence="4">
    <location>
        <begin position="150"/>
        <end position="468"/>
    </location>
</feature>
<keyword evidence="3" id="KW-1133">Transmembrane helix</keyword>
<dbReference type="InterPro" id="IPR027283">
    <property type="entry name" value="YerD"/>
</dbReference>
<sequence length="503" mass="56035">MRNQFLIIGTILIASVFALWLFDLITLWVLIPIAIICIIGFHDAFQKKHTILRNFPLIGHFRYLFESISPEIQQYFIERNTDGRPFSRNYRALVYQRAKDVNDTRPFGTQLELNNSFYEGLRHSIYAKSVKEELPRIIVGGADCKKPYEASLLNVSAMSFGSLSANAIMALNAGARKGNFYHNTGEGGISPYHLKHGGDLVWQIGTAYFGCRTENGEFDPEEFKKKAHYDQVKMIEIKLSQGAKPGHGGVLPAIKNTPEIAKIRGLQPHTEVHSPPSHSHFSDAKGLLEFVQELRELSDGKPIGFKLCIGNTEEFDELCQEMVNSGIKPDFITVDGAEGGTGAAPLEFSDSVGLPLQPALIYVNENLKKHNIRNKIKVIASGKIISSQSIIKMLALGADFCNSARAFMFSVGCIQALRCNTNACPTGVATQNKNLQKGLVMEEKSERVYNFHRNTVKAAMEMLAACGLESIDEVTMDIFLKGNKFVSMENEYFPEKMDGESRH</sequence>
<reference evidence="5 6" key="1">
    <citation type="submission" date="2023-08" db="EMBL/GenBank/DDBJ databases">
        <title>Comparative genomics and taxonomic characterization of three novel marine species of genus Marivirga.</title>
        <authorList>
            <person name="Muhammad N."/>
            <person name="Kim S.-G."/>
        </authorList>
    </citation>
    <scope>NUCLEOTIDE SEQUENCE [LARGE SCALE GENOMIC DNA]</scope>
    <source>
        <strain evidence="5 6">BDSF4-3</strain>
    </source>
</reference>
<dbReference type="GO" id="GO:0006537">
    <property type="term" value="P:glutamate biosynthetic process"/>
    <property type="evidence" value="ECO:0007669"/>
    <property type="project" value="InterPro"/>
</dbReference>
<protein>
    <submittedName>
        <fullName evidence="5">FMN-binding glutamate synthase family protein</fullName>
        <ecNumber evidence="5">1.4.-.-</ecNumber>
    </submittedName>
</protein>
<evidence type="ECO:0000256" key="2">
    <source>
        <dbReference type="PIRNR" id="PIRNR006429"/>
    </source>
</evidence>
<keyword evidence="5" id="KW-0560">Oxidoreductase</keyword>
<gene>
    <name evidence="5" type="ORF">QYS49_36965</name>
</gene>
<accession>A0AA51NCG3</accession>
<name>A0AA51NCG3_9BACT</name>
<dbReference type="GO" id="GO:0015930">
    <property type="term" value="F:glutamate synthase activity"/>
    <property type="evidence" value="ECO:0007669"/>
    <property type="project" value="InterPro"/>
</dbReference>
<dbReference type="EC" id="1.4.-.-" evidence="5"/>
<keyword evidence="6" id="KW-1185">Reference proteome</keyword>
<dbReference type="SUPFAM" id="SSF51395">
    <property type="entry name" value="FMN-linked oxidoreductases"/>
    <property type="match status" value="1"/>
</dbReference>
<evidence type="ECO:0000259" key="4">
    <source>
        <dbReference type="Pfam" id="PF01645"/>
    </source>
</evidence>
<dbReference type="PANTHER" id="PTHR43819">
    <property type="entry name" value="ARCHAEAL-TYPE GLUTAMATE SYNTHASE [NADPH]"/>
    <property type="match status" value="1"/>
</dbReference>
<dbReference type="InterPro" id="IPR013785">
    <property type="entry name" value="Aldolase_TIM"/>
</dbReference>
<dbReference type="PANTHER" id="PTHR43819:SF1">
    <property type="entry name" value="ARCHAEAL-TYPE GLUTAMATE SYNTHASE [NADPH]"/>
    <property type="match status" value="1"/>
</dbReference>
<dbReference type="Gene3D" id="3.20.20.70">
    <property type="entry name" value="Aldolase class I"/>
    <property type="match status" value="1"/>
</dbReference>